<feature type="region of interest" description="Disordered" evidence="1">
    <location>
        <begin position="59"/>
        <end position="123"/>
    </location>
</feature>
<proteinExistence type="predicted"/>
<evidence type="ECO:0000256" key="1">
    <source>
        <dbReference type="SAM" id="MobiDB-lite"/>
    </source>
</evidence>
<gene>
    <name evidence="2" type="ORF">AVDCRST_MAG68-3662</name>
</gene>
<dbReference type="EMBL" id="CADCTW010000174">
    <property type="protein sequence ID" value="CAA9351602.1"/>
    <property type="molecule type" value="Genomic_DNA"/>
</dbReference>
<sequence>MCDPLGKRRAPDPSGAARLLVIRLCDGRLLRDPLHGTHGDAHLRCDVLRGEARLHQGLYGVSVDHSDHPPSPAGGGQQPCTERRQDGVSDPGPRQSLERIGDRVLGTHMDEGGGGASMKTGRR</sequence>
<name>A0A6J4M6K2_9BACT</name>
<dbReference type="AlphaFoldDB" id="A0A6J4M6K2"/>
<reference evidence="2" key="1">
    <citation type="submission" date="2020-02" db="EMBL/GenBank/DDBJ databases">
        <authorList>
            <person name="Meier V. D."/>
        </authorList>
    </citation>
    <scope>NUCLEOTIDE SEQUENCE</scope>
    <source>
        <strain evidence="2">AVDCRST_MAG68</strain>
    </source>
</reference>
<organism evidence="2">
    <name type="scientific">uncultured Gemmatimonadota bacterium</name>
    <dbReference type="NCBI Taxonomy" id="203437"/>
    <lineage>
        <taxon>Bacteria</taxon>
        <taxon>Pseudomonadati</taxon>
        <taxon>Gemmatimonadota</taxon>
        <taxon>environmental samples</taxon>
    </lineage>
</organism>
<evidence type="ECO:0000313" key="2">
    <source>
        <dbReference type="EMBL" id="CAA9351602.1"/>
    </source>
</evidence>
<protein>
    <submittedName>
        <fullName evidence="2">Uncharacterized protein</fullName>
    </submittedName>
</protein>
<accession>A0A6J4M6K2</accession>